<organism evidence="1">
    <name type="scientific">Arundo donax</name>
    <name type="common">Giant reed</name>
    <name type="synonym">Donax arundinaceus</name>
    <dbReference type="NCBI Taxonomy" id="35708"/>
    <lineage>
        <taxon>Eukaryota</taxon>
        <taxon>Viridiplantae</taxon>
        <taxon>Streptophyta</taxon>
        <taxon>Embryophyta</taxon>
        <taxon>Tracheophyta</taxon>
        <taxon>Spermatophyta</taxon>
        <taxon>Magnoliopsida</taxon>
        <taxon>Liliopsida</taxon>
        <taxon>Poales</taxon>
        <taxon>Poaceae</taxon>
        <taxon>PACMAD clade</taxon>
        <taxon>Arundinoideae</taxon>
        <taxon>Arundineae</taxon>
        <taxon>Arundo</taxon>
    </lineage>
</organism>
<evidence type="ECO:0000313" key="1">
    <source>
        <dbReference type="EMBL" id="JAE24952.1"/>
    </source>
</evidence>
<proteinExistence type="predicted"/>
<protein>
    <submittedName>
        <fullName evidence="1">Uncharacterized protein</fullName>
    </submittedName>
</protein>
<dbReference type="AlphaFoldDB" id="A0A0A9GKC8"/>
<sequence>MTSNSKLLRCCPFLSVHVFHCQSGMSDFCSLELNIIVCGDLGEHLPSPHASILK</sequence>
<name>A0A0A9GKC8_ARUDO</name>
<reference evidence="1" key="1">
    <citation type="submission" date="2014-09" db="EMBL/GenBank/DDBJ databases">
        <authorList>
            <person name="Magalhaes I.L.F."/>
            <person name="Oliveira U."/>
            <person name="Santos F.R."/>
            <person name="Vidigal T.H.D.A."/>
            <person name="Brescovit A.D."/>
            <person name="Santos A.J."/>
        </authorList>
    </citation>
    <scope>NUCLEOTIDE SEQUENCE</scope>
    <source>
        <tissue evidence="1">Shoot tissue taken approximately 20 cm above the soil surface</tissue>
    </source>
</reference>
<dbReference type="EMBL" id="GBRH01172944">
    <property type="protein sequence ID" value="JAE24952.1"/>
    <property type="molecule type" value="Transcribed_RNA"/>
</dbReference>
<accession>A0A0A9GKC8</accession>
<reference evidence="1" key="2">
    <citation type="journal article" date="2015" name="Data Brief">
        <title>Shoot transcriptome of the giant reed, Arundo donax.</title>
        <authorList>
            <person name="Barrero R.A."/>
            <person name="Guerrero F.D."/>
            <person name="Moolhuijzen P."/>
            <person name="Goolsby J.A."/>
            <person name="Tidwell J."/>
            <person name="Bellgard S.E."/>
            <person name="Bellgard M.I."/>
        </authorList>
    </citation>
    <scope>NUCLEOTIDE SEQUENCE</scope>
    <source>
        <tissue evidence="1">Shoot tissue taken approximately 20 cm above the soil surface</tissue>
    </source>
</reference>